<protein>
    <submittedName>
        <fullName evidence="3">Glycosyltransferase</fullName>
    </submittedName>
</protein>
<proteinExistence type="predicted"/>
<evidence type="ECO:0000313" key="3">
    <source>
        <dbReference type="EMBL" id="NHO33152.1"/>
    </source>
</evidence>
<name>A0ABX0KGV7_9PROT</name>
<evidence type="ECO:0000313" key="4">
    <source>
        <dbReference type="Proteomes" id="UP000615326"/>
    </source>
</evidence>
<evidence type="ECO:0000256" key="1">
    <source>
        <dbReference type="ARBA" id="ARBA00022679"/>
    </source>
</evidence>
<dbReference type="SUPFAM" id="SSF53756">
    <property type="entry name" value="UDP-Glycosyltransferase/glycogen phosphorylase"/>
    <property type="match status" value="1"/>
</dbReference>
<reference evidence="3 4" key="1">
    <citation type="journal article" date="2020" name="Int. J. Syst. Evol. Microbiol.">
        <title>Novel acetic acid bacteria from cider fermentations: Acetobacter conturbans sp. nov. and Acetobacter fallax sp. nov.</title>
        <authorList>
            <person name="Sombolestani A.S."/>
            <person name="Cleenwerck I."/>
            <person name="Cnockaert M."/>
            <person name="Borremans W."/>
            <person name="Wieme A.D."/>
            <person name="De Vuyst L."/>
            <person name="Vandamme P."/>
        </authorList>
    </citation>
    <scope>NUCLEOTIDE SEQUENCE [LARGE SCALE GENOMIC DNA]</scope>
    <source>
        <strain evidence="3 4">LMG 1637</strain>
    </source>
</reference>
<dbReference type="InterPro" id="IPR001296">
    <property type="entry name" value="Glyco_trans_1"/>
</dbReference>
<dbReference type="CDD" id="cd03809">
    <property type="entry name" value="GT4_MtfB-like"/>
    <property type="match status" value="1"/>
</dbReference>
<evidence type="ECO:0000259" key="2">
    <source>
        <dbReference type="Pfam" id="PF00534"/>
    </source>
</evidence>
<gene>
    <name evidence="3" type="ORF">GOB84_11390</name>
</gene>
<feature type="domain" description="Glycosyl transferase family 1" evidence="2">
    <location>
        <begin position="286"/>
        <end position="431"/>
    </location>
</feature>
<keyword evidence="1" id="KW-0808">Transferase</keyword>
<dbReference type="Gene3D" id="3.40.50.2000">
    <property type="entry name" value="Glycogen Phosphorylase B"/>
    <property type="match status" value="1"/>
</dbReference>
<organism evidence="3 4">
    <name type="scientific">Acetobacter fallax</name>
    <dbReference type="NCBI Taxonomy" id="1737473"/>
    <lineage>
        <taxon>Bacteria</taxon>
        <taxon>Pseudomonadati</taxon>
        <taxon>Pseudomonadota</taxon>
        <taxon>Alphaproteobacteria</taxon>
        <taxon>Acetobacterales</taxon>
        <taxon>Acetobacteraceae</taxon>
        <taxon>Acetobacter</taxon>
    </lineage>
</organism>
<dbReference type="EMBL" id="WOSW01000022">
    <property type="protein sequence ID" value="NHO33152.1"/>
    <property type="molecule type" value="Genomic_DNA"/>
</dbReference>
<sequence>MASLTITGTPRFWIDVEDLFDYARGNARPSGIQRVGFEIYLAMQAQDDFRDRIGFLRHTVSGTGFVTVPWDDVLALYRHLTADTSTPPVIETGSAVQQQPGRLRRLALRLPTLLRVPLGRFIAHQTQAAKDASAMLRASGQILRDAAREKEKSSDQQEFSPSPGDVLLSLGAPWSHSSYASLFQKYRETHGMKTGLLIHDLIPLLWPEWCQPGLPRVFRRWLDALLPECDRIFAVSHSTQRDIVAYASRTSVTLRHPVSVIPMASGFTQRPADDPAARKIASDLGRYVLVTGTMEARKNHALLFRVWRRLILDNPGKEIPKLVFAGSPGWLVDDLLQQIRNSNFLDGHLVLIRSPSDAVIDALSRHCLFTVFPSFYEGWGLPVTESLACGRPCLISDRSSLPEAGQGLVDSFDPDNATEALEKISQLLFDTDALTTAERRVTDGFRPITWSDAARQILTAF</sequence>
<comment type="caution">
    <text evidence="3">The sequence shown here is derived from an EMBL/GenBank/DDBJ whole genome shotgun (WGS) entry which is preliminary data.</text>
</comment>
<dbReference type="Pfam" id="PF00534">
    <property type="entry name" value="Glycos_transf_1"/>
    <property type="match status" value="1"/>
</dbReference>
<dbReference type="Proteomes" id="UP000615326">
    <property type="component" value="Unassembled WGS sequence"/>
</dbReference>
<dbReference type="PANTHER" id="PTHR46401">
    <property type="entry name" value="GLYCOSYLTRANSFERASE WBBK-RELATED"/>
    <property type="match status" value="1"/>
</dbReference>
<keyword evidence="4" id="KW-1185">Reference proteome</keyword>
<accession>A0ABX0KGV7</accession>
<dbReference type="PANTHER" id="PTHR46401:SF2">
    <property type="entry name" value="GLYCOSYLTRANSFERASE WBBK-RELATED"/>
    <property type="match status" value="1"/>
</dbReference>
<dbReference type="RefSeq" id="WP_173577677.1">
    <property type="nucleotide sequence ID" value="NZ_WOSW01000022.1"/>
</dbReference>